<dbReference type="EMBL" id="AP028457">
    <property type="protein sequence ID" value="BEK83150.1"/>
    <property type="molecule type" value="Genomic_DNA"/>
</dbReference>
<sequence>MMIIVTHEIRFAKNVSDRVVFVDKGAILEQGTPQEVIDHPQTARVQEFPSKMALK</sequence>
<keyword evidence="4" id="KW-1185">Reference proteome</keyword>
<evidence type="ECO:0000256" key="2">
    <source>
        <dbReference type="ARBA" id="ARBA00022448"/>
    </source>
</evidence>
<dbReference type="PANTHER" id="PTHR43166:SF35">
    <property type="entry name" value="L-CYSTINE IMPORT ATP-BINDING PROTEIN TCYN"/>
    <property type="match status" value="1"/>
</dbReference>
<comment type="subcellular location">
    <subcellularLocation>
        <location evidence="1">Cell membrane</location>
        <topology evidence="1">Peripheral membrane protein</topology>
    </subcellularLocation>
</comment>
<dbReference type="InterPro" id="IPR027417">
    <property type="entry name" value="P-loop_NTPase"/>
</dbReference>
<evidence type="ECO:0000313" key="3">
    <source>
        <dbReference type="EMBL" id="BEK83150.1"/>
    </source>
</evidence>
<dbReference type="Gene3D" id="3.40.50.300">
    <property type="entry name" value="P-loop containing nucleotide triphosphate hydrolases"/>
    <property type="match status" value="1"/>
</dbReference>
<reference evidence="3 4" key="1">
    <citation type="submission" date="2023-06" db="EMBL/GenBank/DDBJ databases">
        <title>Complete Genome Sequences of Bifidobacterium faecale strain JCM19861T was isolated from human faeces by Jung-Hye Choi et al. (2014).</title>
        <authorList>
            <person name="Okuhama S."/>
            <person name="Takahashi H."/>
            <person name="Imaizumi K."/>
            <person name="Nakayama S."/>
            <person name="Ogata Y."/>
            <person name="Suda W."/>
        </authorList>
    </citation>
    <scope>NUCLEOTIDE SEQUENCE [LARGE SCALE GENOMIC DNA]</scope>
    <source>
        <strain evidence="3 4">JCM 19861</strain>
    </source>
</reference>
<organism evidence="3 4">
    <name type="scientific">Bifidobacterium adolescentis</name>
    <dbReference type="NCBI Taxonomy" id="1680"/>
    <lineage>
        <taxon>Bacteria</taxon>
        <taxon>Bacillati</taxon>
        <taxon>Actinomycetota</taxon>
        <taxon>Actinomycetes</taxon>
        <taxon>Bifidobacteriales</taxon>
        <taxon>Bifidobacteriaceae</taxon>
        <taxon>Bifidobacterium</taxon>
    </lineage>
</organism>
<proteinExistence type="predicted"/>
<evidence type="ECO:0008006" key="5">
    <source>
        <dbReference type="Google" id="ProtNLM"/>
    </source>
</evidence>
<keyword evidence="2" id="KW-0813">Transport</keyword>
<name>A0ABM8IPX7_BIFAD</name>
<accession>A0ABM8IPX7</accession>
<dbReference type="RefSeq" id="WP_347309248.1">
    <property type="nucleotide sequence ID" value="NZ_AP028457.1"/>
</dbReference>
<dbReference type="SUPFAM" id="SSF52540">
    <property type="entry name" value="P-loop containing nucleoside triphosphate hydrolases"/>
    <property type="match status" value="1"/>
</dbReference>
<dbReference type="Proteomes" id="UP001357973">
    <property type="component" value="Chromosome"/>
</dbReference>
<evidence type="ECO:0000313" key="4">
    <source>
        <dbReference type="Proteomes" id="UP001357973"/>
    </source>
</evidence>
<dbReference type="PANTHER" id="PTHR43166">
    <property type="entry name" value="AMINO ACID IMPORT ATP-BINDING PROTEIN"/>
    <property type="match status" value="1"/>
</dbReference>
<protein>
    <recommendedName>
        <fullName evidence="5">Amino acid ABC transporter ATP-binding protein</fullName>
    </recommendedName>
</protein>
<dbReference type="InterPro" id="IPR050086">
    <property type="entry name" value="MetN_ABC_transporter-like"/>
</dbReference>
<evidence type="ECO:0000256" key="1">
    <source>
        <dbReference type="ARBA" id="ARBA00004202"/>
    </source>
</evidence>
<gene>
    <name evidence="3" type="ORF">B19861_10920</name>
</gene>